<dbReference type="CDD" id="cd06848">
    <property type="entry name" value="GCS_H"/>
    <property type="match status" value="1"/>
</dbReference>
<reference evidence="2" key="1">
    <citation type="journal article" date="2019" name="Int. J. Syst. Evol. Microbiol.">
        <title>The Global Catalogue of Microorganisms (GCM) 10K type strain sequencing project: providing services to taxonomists for standard genome sequencing and annotation.</title>
        <authorList>
            <consortium name="The Broad Institute Genomics Platform"/>
            <consortium name="The Broad Institute Genome Sequencing Center for Infectious Disease"/>
            <person name="Wu L."/>
            <person name="Ma J."/>
        </authorList>
    </citation>
    <scope>NUCLEOTIDE SEQUENCE [LARGE SCALE GENOMIC DNA]</scope>
    <source>
        <strain evidence="2">CCM 8931</strain>
    </source>
</reference>
<comment type="caution">
    <text evidence="1">The sequence shown here is derived from an EMBL/GenBank/DDBJ whole genome shotgun (WGS) entry which is preliminary data.</text>
</comment>
<proteinExistence type="predicted"/>
<evidence type="ECO:0000313" key="1">
    <source>
        <dbReference type="EMBL" id="MFD1419866.1"/>
    </source>
</evidence>
<dbReference type="SUPFAM" id="SSF51230">
    <property type="entry name" value="Single hybrid motif"/>
    <property type="match status" value="1"/>
</dbReference>
<dbReference type="Pfam" id="PF01597">
    <property type="entry name" value="GCV_H"/>
    <property type="match status" value="1"/>
</dbReference>
<protein>
    <submittedName>
        <fullName evidence="1">Glycine cleavage system protein H</fullName>
    </submittedName>
</protein>
<dbReference type="EMBL" id="JBHTOJ010000008">
    <property type="protein sequence ID" value="MFD1419866.1"/>
    <property type="molecule type" value="Genomic_DNA"/>
</dbReference>
<accession>A0ABW4BY25</accession>
<keyword evidence="2" id="KW-1185">Reference proteome</keyword>
<dbReference type="InterPro" id="IPR011053">
    <property type="entry name" value="Single_hybrid_motif"/>
</dbReference>
<dbReference type="InterPro" id="IPR033753">
    <property type="entry name" value="GCV_H/Fam206"/>
</dbReference>
<dbReference type="RefSeq" id="WP_137635353.1">
    <property type="nucleotide sequence ID" value="NZ_BJDL01000020.1"/>
</dbReference>
<sequence length="123" mass="13966">MASALKVTWLWWKNYWIERHTPITTTYDGIWLRTKSHDRIILGLTDQAKADIGDITSISYPTKTTELHAGDTLIEITSNETVTTFKVPVGGTVSKFNDELVQYPEKIGQNKLADNWIVELKGD</sequence>
<dbReference type="Proteomes" id="UP001597188">
    <property type="component" value="Unassembled WGS sequence"/>
</dbReference>
<gene>
    <name evidence="1" type="ORF">ACFQ5L_02695</name>
</gene>
<evidence type="ECO:0000313" key="2">
    <source>
        <dbReference type="Proteomes" id="UP001597188"/>
    </source>
</evidence>
<organism evidence="1 2">
    <name type="scientific">Lactiplantibacillus songbeiensis</name>
    <dbReference type="NCBI Taxonomy" id="2559920"/>
    <lineage>
        <taxon>Bacteria</taxon>
        <taxon>Bacillati</taxon>
        <taxon>Bacillota</taxon>
        <taxon>Bacilli</taxon>
        <taxon>Lactobacillales</taxon>
        <taxon>Lactobacillaceae</taxon>
        <taxon>Lactiplantibacillus</taxon>
    </lineage>
</organism>
<dbReference type="Gene3D" id="2.40.50.100">
    <property type="match status" value="1"/>
</dbReference>
<name>A0ABW4BY25_9LACO</name>